<evidence type="ECO:0000256" key="1">
    <source>
        <dbReference type="ARBA" id="ARBA00022630"/>
    </source>
</evidence>
<feature type="region of interest" description="Disordered" evidence="4">
    <location>
        <begin position="802"/>
        <end position="821"/>
    </location>
</feature>
<dbReference type="GO" id="GO:0005634">
    <property type="term" value="C:nucleus"/>
    <property type="evidence" value="ECO:0007669"/>
    <property type="project" value="TreeGrafter"/>
</dbReference>
<feature type="region of interest" description="Disordered" evidence="4">
    <location>
        <begin position="865"/>
        <end position="898"/>
    </location>
</feature>
<dbReference type="InterPro" id="IPR000014">
    <property type="entry name" value="PAS"/>
</dbReference>
<dbReference type="InterPro" id="IPR000700">
    <property type="entry name" value="PAS-assoc_C"/>
</dbReference>
<feature type="compositionally biased region" description="Basic and acidic residues" evidence="4">
    <location>
        <begin position="963"/>
        <end position="978"/>
    </location>
</feature>
<gene>
    <name evidence="6" type="ORF">N0V93_006627</name>
</gene>
<feature type="region of interest" description="Disordered" evidence="4">
    <location>
        <begin position="667"/>
        <end position="689"/>
    </location>
</feature>
<feature type="compositionally biased region" description="Basic and acidic residues" evidence="4">
    <location>
        <begin position="1"/>
        <end position="16"/>
    </location>
</feature>
<dbReference type="PANTHER" id="PTHR47429:SF9">
    <property type="entry name" value="PAS DOMAIN-CONTAINING PROTEIN"/>
    <property type="match status" value="1"/>
</dbReference>
<dbReference type="CDD" id="cd00130">
    <property type="entry name" value="PAS"/>
    <property type="match status" value="1"/>
</dbReference>
<evidence type="ECO:0000259" key="5">
    <source>
        <dbReference type="PROSITE" id="PS50113"/>
    </source>
</evidence>
<dbReference type="SUPFAM" id="SSF55785">
    <property type="entry name" value="PYP-like sensor domain (PAS domain)"/>
    <property type="match status" value="1"/>
</dbReference>
<dbReference type="InterPro" id="IPR035965">
    <property type="entry name" value="PAS-like_dom_sf"/>
</dbReference>
<protein>
    <recommendedName>
        <fullName evidence="5">PAC domain-containing protein</fullName>
    </recommendedName>
</protein>
<dbReference type="EMBL" id="JAPEVB010000004">
    <property type="protein sequence ID" value="KAJ4389164.1"/>
    <property type="molecule type" value="Genomic_DNA"/>
</dbReference>
<feature type="compositionally biased region" description="Polar residues" evidence="4">
    <location>
        <begin position="40"/>
        <end position="52"/>
    </location>
</feature>
<organism evidence="6 7">
    <name type="scientific">Gnomoniopsis smithogilvyi</name>
    <dbReference type="NCBI Taxonomy" id="1191159"/>
    <lineage>
        <taxon>Eukaryota</taxon>
        <taxon>Fungi</taxon>
        <taxon>Dikarya</taxon>
        <taxon>Ascomycota</taxon>
        <taxon>Pezizomycotina</taxon>
        <taxon>Sordariomycetes</taxon>
        <taxon>Sordariomycetidae</taxon>
        <taxon>Diaporthales</taxon>
        <taxon>Gnomoniaceae</taxon>
        <taxon>Gnomoniopsis</taxon>
    </lineage>
</organism>
<feature type="domain" description="PAC" evidence="5">
    <location>
        <begin position="504"/>
        <end position="557"/>
    </location>
</feature>
<name>A0A9W9CUW5_9PEZI</name>
<keyword evidence="7" id="KW-1185">Reference proteome</keyword>
<feature type="region of interest" description="Disordered" evidence="4">
    <location>
        <begin position="1"/>
        <end position="73"/>
    </location>
</feature>
<reference evidence="6" key="1">
    <citation type="submission" date="2022-10" db="EMBL/GenBank/DDBJ databases">
        <title>Tapping the CABI collections for fungal endophytes: first genome assemblies for Collariella, Neodidymelliopsis, Ascochyta clinopodiicola, Didymella pomorum, Didymosphaeria variabile, Neocosmospora piperis and Neocucurbitaria cava.</title>
        <authorList>
            <person name="Hill R."/>
        </authorList>
    </citation>
    <scope>NUCLEOTIDE SEQUENCE</scope>
    <source>
        <strain evidence="6">IMI 355082</strain>
    </source>
</reference>
<dbReference type="Pfam" id="PF13426">
    <property type="entry name" value="PAS_9"/>
    <property type="match status" value="1"/>
</dbReference>
<dbReference type="PROSITE" id="PS50113">
    <property type="entry name" value="PAC"/>
    <property type="match status" value="1"/>
</dbReference>
<feature type="compositionally biased region" description="Polar residues" evidence="4">
    <location>
        <begin position="164"/>
        <end position="176"/>
    </location>
</feature>
<evidence type="ECO:0000256" key="2">
    <source>
        <dbReference type="ARBA" id="ARBA00022643"/>
    </source>
</evidence>
<feature type="compositionally biased region" description="Pro residues" evidence="4">
    <location>
        <begin position="184"/>
        <end position="193"/>
    </location>
</feature>
<dbReference type="Gene3D" id="3.30.450.20">
    <property type="entry name" value="PAS domain"/>
    <property type="match status" value="1"/>
</dbReference>
<evidence type="ECO:0000256" key="3">
    <source>
        <dbReference type="ARBA" id="ARBA00022991"/>
    </source>
</evidence>
<dbReference type="AlphaFoldDB" id="A0A9W9CUW5"/>
<feature type="compositionally biased region" description="Basic and acidic residues" evidence="4">
    <location>
        <begin position="1059"/>
        <end position="1078"/>
    </location>
</feature>
<feature type="compositionally biased region" description="Polar residues" evidence="4">
    <location>
        <begin position="234"/>
        <end position="245"/>
    </location>
</feature>
<feature type="region of interest" description="Disordered" evidence="4">
    <location>
        <begin position="162"/>
        <end position="245"/>
    </location>
</feature>
<feature type="region of interest" description="Disordered" evidence="4">
    <location>
        <begin position="564"/>
        <end position="618"/>
    </location>
</feature>
<feature type="region of interest" description="Disordered" evidence="4">
    <location>
        <begin position="963"/>
        <end position="1094"/>
    </location>
</feature>
<evidence type="ECO:0000313" key="6">
    <source>
        <dbReference type="EMBL" id="KAJ4389164.1"/>
    </source>
</evidence>
<dbReference type="Proteomes" id="UP001140453">
    <property type="component" value="Unassembled WGS sequence"/>
</dbReference>
<keyword evidence="2" id="KW-0288">FMN</keyword>
<keyword evidence="3" id="KW-0157">Chromophore</keyword>
<sequence>MADTRDSATEKTDNKNGRRSSFARALHVPNIARRVKQFEQAVQSDQTHTPTANRPKEATLDYPEKHLNPKLSEPSVAVRETFHEDADVGGAEIPDIPLRRSSNTINTDFTESSLGTWERMLQNGQHPNPLNSNSFQPAADMRYDAERNAMDDRSLYPVTERSWESSLPSVSETSPEPSLKHQPLSPPNIPAFPRPRRDTSVSAERCGELPASPVSLRPVSPFDRETAPSRLAESHSTSRTTATSIETDDQSVAALPPLQVIGVDNLDGLHPIGRDDVDPESFDLVIPAANTAMYSLEHRSELLFSVEHMRIIVLDPILLHRFSTFLSTYRPQSVPLLNYLLEALKAIRALEYVNGIISRRLRPDGVELQNHPSDFAAKPLPELTVNESLKQKTAAAFEALAKDDLPAYITHVWTDIVELSMRRKTMGMMPQNLQYLSEGLAEVFCVTDPSRKDNPIVFASEEFHRTTQYGPSYVMGRNCRFLQGPRTNPFSIQRIREKLAQGKEHYETFLNYRRDGLPFMNLLMCTPLLDSKGQVRYFLGAQIDVSGLAKDCSGLESLRKLVDQDEEEQRRTQHTSNSNSDTLTRRDSGADLEEPSPTAVGTATTSSSAKDPTRSLDHNNDFRLLAEMLSRTELETVRRFGGRMHRSQQEQGQHLEAIGAWHKPRMVLHDHSSPPSSPPQGPSLRRGYEVSDANGNININVNAPNLGSQPSLASMNAIGKPPAIFENYLVVRPYPSLRILFASPTLRVPGMLQSHFMSRIGGSRRIHEQLEHAFAEGHCVTATVKWISAGNGLRNVASTGTIPDSASGASGSTGSTGTVLGGNGHESIGQEGRRRWIHCTPLLGANGHVGVWVVVIVDDDGDMAETRRQRREISRQAAPPVAPPADRGAGGPKSPMSFEKMSHADFSISNRVSEGEFIRKHANSMYEDTKAGQNPRMDGGEREWEKSWEILRAEKVEEIQRSEMRVKNEESQRSEMRTKSPGIIGFGATKPPVAGGPDTNRSHGRSGADTNIAAGNGDGTHPRNSKKPTNMTGPIERAMGSISSVRNNFLSKSPVGTLRQEEVKKQDKKQDQQNKRPASEPAANTVPRKTGVID</sequence>
<proteinExistence type="predicted"/>
<feature type="compositionally biased region" description="Basic and acidic residues" evidence="4">
    <location>
        <begin position="865"/>
        <end position="874"/>
    </location>
</feature>
<dbReference type="PANTHER" id="PTHR47429">
    <property type="entry name" value="PROTEIN TWIN LOV 1"/>
    <property type="match status" value="1"/>
</dbReference>
<feature type="compositionally biased region" description="Low complexity" evidence="4">
    <location>
        <begin position="805"/>
        <end position="818"/>
    </location>
</feature>
<feature type="compositionally biased region" description="Polar residues" evidence="4">
    <location>
        <begin position="1041"/>
        <end position="1051"/>
    </location>
</feature>
<evidence type="ECO:0000313" key="7">
    <source>
        <dbReference type="Proteomes" id="UP001140453"/>
    </source>
</evidence>
<feature type="compositionally biased region" description="Basic and acidic residues" evidence="4">
    <location>
        <begin position="54"/>
        <end position="67"/>
    </location>
</feature>
<evidence type="ECO:0000256" key="4">
    <source>
        <dbReference type="SAM" id="MobiDB-lite"/>
    </source>
</evidence>
<keyword evidence="1" id="KW-0285">Flavoprotein</keyword>
<dbReference type="OrthoDB" id="447251at2759"/>
<accession>A0A9W9CUW5</accession>
<feature type="compositionally biased region" description="Low complexity" evidence="4">
    <location>
        <begin position="596"/>
        <end position="609"/>
    </location>
</feature>
<comment type="caution">
    <text evidence="6">The sequence shown here is derived from an EMBL/GenBank/DDBJ whole genome shotgun (WGS) entry which is preliminary data.</text>
</comment>